<keyword evidence="11" id="KW-0378">Hydrolase</keyword>
<dbReference type="SUPFAM" id="SSF53098">
    <property type="entry name" value="Ribonuclease H-like"/>
    <property type="match status" value="1"/>
</dbReference>
<proteinExistence type="inferred from homology"/>
<evidence type="ECO:0000256" key="3">
    <source>
        <dbReference type="ARBA" id="ARBA00004123"/>
    </source>
</evidence>
<keyword evidence="19" id="KW-1185">Reference proteome</keyword>
<evidence type="ECO:0000256" key="15">
    <source>
        <dbReference type="ARBA" id="ARBA00023163"/>
    </source>
</evidence>
<accession>A0A5N6RF15</accession>
<dbReference type="GO" id="GO:0030014">
    <property type="term" value="C:CCR4-NOT complex"/>
    <property type="evidence" value="ECO:0007669"/>
    <property type="project" value="InterPro"/>
</dbReference>
<dbReference type="InterPro" id="IPR039637">
    <property type="entry name" value="CNOT7/CNOT8/Pop2"/>
</dbReference>
<keyword evidence="14" id="KW-0805">Transcription regulation</keyword>
<dbReference type="GO" id="GO:0005634">
    <property type="term" value="C:nucleus"/>
    <property type="evidence" value="ECO:0007669"/>
    <property type="project" value="UniProtKB-SubCell"/>
</dbReference>
<evidence type="ECO:0000256" key="5">
    <source>
        <dbReference type="ARBA" id="ARBA00008372"/>
    </source>
</evidence>
<protein>
    <recommendedName>
        <fullName evidence="7">poly(A)-specific ribonuclease</fullName>
        <ecNumber evidence="7">3.1.13.4</ecNumber>
    </recommendedName>
</protein>
<dbReference type="EMBL" id="CM017326">
    <property type="protein sequence ID" value="KAE8076946.1"/>
    <property type="molecule type" value="Genomic_DNA"/>
</dbReference>
<dbReference type="GO" id="GO:0004535">
    <property type="term" value="F:poly(A)-specific ribonuclease activity"/>
    <property type="evidence" value="ECO:0007669"/>
    <property type="project" value="UniProtKB-EC"/>
</dbReference>
<comment type="catalytic activity">
    <reaction evidence="1">
        <text>Exonucleolytic cleavage of poly(A) to 5'-AMP.</text>
        <dbReference type="EC" id="3.1.13.4"/>
    </reaction>
</comment>
<dbReference type="InterPro" id="IPR006941">
    <property type="entry name" value="RNase_CAF1"/>
</dbReference>
<evidence type="ECO:0000256" key="1">
    <source>
        <dbReference type="ARBA" id="ARBA00001663"/>
    </source>
</evidence>
<dbReference type="Proteomes" id="UP000327013">
    <property type="component" value="Chromosome 6"/>
</dbReference>
<comment type="similarity">
    <text evidence="5">Belongs to the CAF1 family.</text>
</comment>
<evidence type="ECO:0000256" key="14">
    <source>
        <dbReference type="ARBA" id="ARBA00023015"/>
    </source>
</evidence>
<evidence type="ECO:0000256" key="8">
    <source>
        <dbReference type="ARBA" id="ARBA00022490"/>
    </source>
</evidence>
<keyword evidence="16" id="KW-0539">Nucleus</keyword>
<evidence type="ECO:0000256" key="13">
    <source>
        <dbReference type="ARBA" id="ARBA00022884"/>
    </source>
</evidence>
<dbReference type="InterPro" id="IPR012337">
    <property type="entry name" value="RNaseH-like_sf"/>
</dbReference>
<keyword evidence="9" id="KW-0540">Nuclease</keyword>
<keyword evidence="13" id="KW-0694">RNA-binding</keyword>
<dbReference type="OrthoDB" id="1164111at2759"/>
<dbReference type="GO" id="GO:0003723">
    <property type="term" value="F:RNA binding"/>
    <property type="evidence" value="ECO:0007669"/>
    <property type="project" value="UniProtKB-KW"/>
</dbReference>
<evidence type="ECO:0000256" key="16">
    <source>
        <dbReference type="ARBA" id="ARBA00023242"/>
    </source>
</evidence>
<comment type="cofactor">
    <cofactor evidence="2">
        <name>a divalent metal cation</name>
        <dbReference type="ChEBI" id="CHEBI:60240"/>
    </cofactor>
</comment>
<dbReference type="PANTHER" id="PTHR10797">
    <property type="entry name" value="CCR4-NOT TRANSCRIPTION COMPLEX SUBUNIT"/>
    <property type="match status" value="1"/>
</dbReference>
<evidence type="ECO:0000256" key="12">
    <source>
        <dbReference type="ARBA" id="ARBA00022839"/>
    </source>
</evidence>
<dbReference type="EC" id="3.1.13.4" evidence="7"/>
<evidence type="ECO:0000256" key="17">
    <source>
        <dbReference type="ARBA" id="ARBA00025148"/>
    </source>
</evidence>
<gene>
    <name evidence="18" type="ORF">FH972_015563</name>
</gene>
<dbReference type="Pfam" id="PF04857">
    <property type="entry name" value="CAF1"/>
    <property type="match status" value="1"/>
</dbReference>
<comment type="function">
    <text evidence="17">Ubiquitous transcription factor required for a diverse set of processes. It is a component of the CCR4 complex involved in the control of gene expression.</text>
</comment>
<keyword evidence="12" id="KW-0269">Exonuclease</keyword>
<evidence type="ECO:0000256" key="7">
    <source>
        <dbReference type="ARBA" id="ARBA00012161"/>
    </source>
</evidence>
<comment type="subcellular location">
    <subcellularLocation>
        <location evidence="4">Cytoplasm</location>
    </subcellularLocation>
    <subcellularLocation>
        <location evidence="3">Nucleus</location>
    </subcellularLocation>
</comment>
<evidence type="ECO:0000256" key="2">
    <source>
        <dbReference type="ARBA" id="ARBA00001968"/>
    </source>
</evidence>
<comment type="subunit">
    <text evidence="6">Component of the CCR4-NOT complex, at least composed of CRR4 and CAF1 proteins.</text>
</comment>
<evidence type="ECO:0000256" key="10">
    <source>
        <dbReference type="ARBA" id="ARBA00022723"/>
    </source>
</evidence>
<evidence type="ECO:0000256" key="9">
    <source>
        <dbReference type="ARBA" id="ARBA00022722"/>
    </source>
</evidence>
<name>A0A5N6RF15_9ROSI</name>
<keyword evidence="8" id="KW-0963">Cytoplasm</keyword>
<dbReference type="GO" id="GO:0005737">
    <property type="term" value="C:cytoplasm"/>
    <property type="evidence" value="ECO:0007669"/>
    <property type="project" value="UniProtKB-SubCell"/>
</dbReference>
<evidence type="ECO:0000256" key="6">
    <source>
        <dbReference type="ARBA" id="ARBA00011757"/>
    </source>
</evidence>
<dbReference type="GO" id="GO:0046872">
    <property type="term" value="F:metal ion binding"/>
    <property type="evidence" value="ECO:0007669"/>
    <property type="project" value="UniProtKB-KW"/>
</dbReference>
<organism evidence="18 19">
    <name type="scientific">Carpinus fangiana</name>
    <dbReference type="NCBI Taxonomy" id="176857"/>
    <lineage>
        <taxon>Eukaryota</taxon>
        <taxon>Viridiplantae</taxon>
        <taxon>Streptophyta</taxon>
        <taxon>Embryophyta</taxon>
        <taxon>Tracheophyta</taxon>
        <taxon>Spermatophyta</taxon>
        <taxon>Magnoliopsida</taxon>
        <taxon>eudicotyledons</taxon>
        <taxon>Gunneridae</taxon>
        <taxon>Pentapetalae</taxon>
        <taxon>rosids</taxon>
        <taxon>fabids</taxon>
        <taxon>Fagales</taxon>
        <taxon>Betulaceae</taxon>
        <taxon>Carpinus</taxon>
    </lineage>
</organism>
<reference evidence="18 19" key="1">
    <citation type="submission" date="2019-06" db="EMBL/GenBank/DDBJ databases">
        <title>A chromosomal-level reference genome of Carpinus fangiana (Coryloideae, Betulaceae).</title>
        <authorList>
            <person name="Yang X."/>
            <person name="Wang Z."/>
            <person name="Zhang L."/>
            <person name="Hao G."/>
            <person name="Liu J."/>
            <person name="Yang Y."/>
        </authorList>
    </citation>
    <scope>NUCLEOTIDE SEQUENCE [LARGE SCALE GENOMIC DNA]</scope>
    <source>
        <strain evidence="18">Cfa_2016G</strain>
        <tissue evidence="18">Leaf</tissue>
    </source>
</reference>
<evidence type="ECO:0000313" key="18">
    <source>
        <dbReference type="EMBL" id="KAE8076946.1"/>
    </source>
</evidence>
<sequence length="321" mass="36778">MAPPPPRPIVVREVWQDNLEQEFSEIARALQPLPHHRFAAFDTEFPGSVFPSTSRHHSLLSPAENYLHMKRNVDATKIIQLGLALSDPNGDSCYVWEFNFKGFDKESDLHNSESIQLLERQGIDFNKNREKGIDSNEFGRLLFESGLLCNSKITWVTFHGAYDFGYLIKILTGRELPSDLMEFMRLVVYFFGKWVFDIKHMIKSCEGLYGGLEKVAQTLGVLRVAGKSHQAGSDSLLTLHTIIKIKDIYFSGNFFGRVWKKFWMTLYSLELEIDVSSLAAPKHYGFQYQTGGCNQFYQTGCNQFYQRSMFVSASDGMLYLI</sequence>
<evidence type="ECO:0000256" key="11">
    <source>
        <dbReference type="ARBA" id="ARBA00022801"/>
    </source>
</evidence>
<keyword evidence="15" id="KW-0804">Transcription</keyword>
<dbReference type="InterPro" id="IPR036397">
    <property type="entry name" value="RNaseH_sf"/>
</dbReference>
<dbReference type="AlphaFoldDB" id="A0A5N6RF15"/>
<keyword evidence="10" id="KW-0479">Metal-binding</keyword>
<evidence type="ECO:0000256" key="4">
    <source>
        <dbReference type="ARBA" id="ARBA00004496"/>
    </source>
</evidence>
<dbReference type="Gene3D" id="3.30.420.10">
    <property type="entry name" value="Ribonuclease H-like superfamily/Ribonuclease H"/>
    <property type="match status" value="1"/>
</dbReference>
<evidence type="ECO:0000313" key="19">
    <source>
        <dbReference type="Proteomes" id="UP000327013"/>
    </source>
</evidence>